<dbReference type="PANTHER" id="PTHR30146:SF109">
    <property type="entry name" value="HTH-TYPE TRANSCRIPTIONAL REGULATOR GALS"/>
    <property type="match status" value="1"/>
</dbReference>
<dbReference type="eggNOG" id="COG1609">
    <property type="taxonomic scope" value="Bacteria"/>
</dbReference>
<dbReference type="GO" id="GO:0003700">
    <property type="term" value="F:DNA-binding transcription factor activity"/>
    <property type="evidence" value="ECO:0007669"/>
    <property type="project" value="InterPro"/>
</dbReference>
<dbReference type="EMBL" id="CP002403">
    <property type="protein sequence ID" value="ADU22407.1"/>
    <property type="molecule type" value="Genomic_DNA"/>
</dbReference>
<reference evidence="5 6" key="1">
    <citation type="journal article" date="2011" name="J. Bacteriol.">
        <title>Complete genome of the cellulolytic ruminal bacterium Ruminococcus albus 7.</title>
        <authorList>
            <person name="Suen G."/>
            <person name="Stevenson D.M."/>
            <person name="Bruce D.C."/>
            <person name="Chertkov O."/>
            <person name="Copeland A."/>
            <person name="Cheng J.F."/>
            <person name="Detter C."/>
            <person name="Detter J.C."/>
            <person name="Goodwin L.A."/>
            <person name="Han C.S."/>
            <person name="Hauser L.J."/>
            <person name="Ivanova N.N."/>
            <person name="Kyrpides N.C."/>
            <person name="Land M.L."/>
            <person name="Lapidus A."/>
            <person name="Lucas S."/>
            <person name="Ovchinnikova G."/>
            <person name="Pitluck S."/>
            <person name="Tapia R."/>
            <person name="Woyke T."/>
            <person name="Boyum J."/>
            <person name="Mead D."/>
            <person name="Weimer P.J."/>
        </authorList>
    </citation>
    <scope>NUCLEOTIDE SEQUENCE [LARGE SCALE GENOMIC DNA]</scope>
    <source>
        <strain evidence="6">ATCC 27210 / DSM 20455 / JCM 14654 / NCDO 2250 / 7</strain>
    </source>
</reference>
<evidence type="ECO:0000259" key="4">
    <source>
        <dbReference type="PROSITE" id="PS01124"/>
    </source>
</evidence>
<dbReference type="GO" id="GO:0000976">
    <property type="term" value="F:transcription cis-regulatory region binding"/>
    <property type="evidence" value="ECO:0007669"/>
    <property type="project" value="TreeGrafter"/>
</dbReference>
<dbReference type="PANTHER" id="PTHR30146">
    <property type="entry name" value="LACI-RELATED TRANSCRIPTIONAL REPRESSOR"/>
    <property type="match status" value="1"/>
</dbReference>
<name>E6UAI5_RUMA7</name>
<dbReference type="CDD" id="cd06267">
    <property type="entry name" value="PBP1_LacI_sugar_binding-like"/>
    <property type="match status" value="1"/>
</dbReference>
<accession>E6UAI5</accession>
<keyword evidence="2" id="KW-0238">DNA-binding</keyword>
<dbReference type="InterPro" id="IPR028082">
    <property type="entry name" value="Peripla_BP_I"/>
</dbReference>
<dbReference type="PROSITE" id="PS01124">
    <property type="entry name" value="HTH_ARAC_FAMILY_2"/>
    <property type="match status" value="1"/>
</dbReference>
<dbReference type="InterPro" id="IPR020449">
    <property type="entry name" value="Tscrpt_reg_AraC-type_HTH"/>
</dbReference>
<protein>
    <submittedName>
        <fullName evidence="5">Transcriptional regulator, AraC family</fullName>
    </submittedName>
</protein>
<evidence type="ECO:0000256" key="3">
    <source>
        <dbReference type="ARBA" id="ARBA00023163"/>
    </source>
</evidence>
<dbReference type="SUPFAM" id="SSF46689">
    <property type="entry name" value="Homeodomain-like"/>
    <property type="match status" value="1"/>
</dbReference>
<dbReference type="KEGG" id="ral:Rumal_1913"/>
<dbReference type="PROSITE" id="PS00041">
    <property type="entry name" value="HTH_ARAC_FAMILY_1"/>
    <property type="match status" value="1"/>
</dbReference>
<organism evidence="5 6">
    <name type="scientific">Ruminococcus albus (strain ATCC 27210 / DSM 20455 / JCM 14654 / NCDO 2250 / 7)</name>
    <dbReference type="NCBI Taxonomy" id="697329"/>
    <lineage>
        <taxon>Bacteria</taxon>
        <taxon>Bacillati</taxon>
        <taxon>Bacillota</taxon>
        <taxon>Clostridia</taxon>
        <taxon>Eubacteriales</taxon>
        <taxon>Oscillospiraceae</taxon>
        <taxon>Ruminococcus</taxon>
    </lineage>
</organism>
<keyword evidence="3" id="KW-0804">Transcription</keyword>
<dbReference type="AlphaFoldDB" id="E6UAI5"/>
<dbReference type="eggNOG" id="COG2199">
    <property type="taxonomic scope" value="Bacteria"/>
</dbReference>
<dbReference type="SUPFAM" id="SSF53822">
    <property type="entry name" value="Periplasmic binding protein-like I"/>
    <property type="match status" value="1"/>
</dbReference>
<proteinExistence type="predicted"/>
<dbReference type="InterPro" id="IPR046335">
    <property type="entry name" value="LacI/GalR-like_sensor"/>
</dbReference>
<dbReference type="STRING" id="697329.Rumal_1913"/>
<evidence type="ECO:0000313" key="5">
    <source>
        <dbReference type="EMBL" id="ADU22407.1"/>
    </source>
</evidence>
<dbReference type="OrthoDB" id="2061242at2"/>
<keyword evidence="1" id="KW-0805">Transcription regulation</keyword>
<dbReference type="Pfam" id="PF13377">
    <property type="entry name" value="Peripla_BP_3"/>
    <property type="match status" value="1"/>
</dbReference>
<evidence type="ECO:0000256" key="1">
    <source>
        <dbReference type="ARBA" id="ARBA00023015"/>
    </source>
</evidence>
<dbReference type="InterPro" id="IPR018062">
    <property type="entry name" value="HTH_AraC-typ_CS"/>
</dbReference>
<dbReference type="RefSeq" id="WP_013498571.1">
    <property type="nucleotide sequence ID" value="NC_014833.1"/>
</dbReference>
<evidence type="ECO:0000313" key="6">
    <source>
        <dbReference type="Proteomes" id="UP000006919"/>
    </source>
</evidence>
<dbReference type="SMART" id="SM00342">
    <property type="entry name" value="HTH_ARAC"/>
    <property type="match status" value="1"/>
</dbReference>
<feature type="domain" description="HTH araC/xylS-type" evidence="4">
    <location>
        <begin position="632"/>
        <end position="730"/>
    </location>
</feature>
<dbReference type="Gene3D" id="3.40.50.2300">
    <property type="match status" value="2"/>
</dbReference>
<dbReference type="HOGENOM" id="CLU_020864_0_0_9"/>
<dbReference type="Pfam" id="PF12833">
    <property type="entry name" value="HTH_18"/>
    <property type="match status" value="1"/>
</dbReference>
<gene>
    <name evidence="5" type="ordered locus">Rumal_1913</name>
</gene>
<sequence>MDMTERRKRIALIMPEIIDPSDHELIKGVNMQAKKLGMDTIVITGIYNSQNELQQDEYISALENIYTIPEYAELDGIIFASERFRKQSLISRIIEHLVKLDIPCLALGDNCGSLPVIHSRQREYIYCIIKHLIDVHGYRDIWFITGRPDSYSSSERTAGYLSAMKESGLSVREDRIFYGDYWKAVPSQIAQKIVDGELERPDAIACASDVMAVALIETLESGGIHVPEDIAVTGYDGGWYTLFRGLTTISGRDMQLGADAVCRLSCMMGVQTLERSDLPQKVNIRTSCGCSPQKVNWKNDLSLEKRFEKKINHLMYRQQFLISDLIERFSAVDTMEDWIVQADQSLHIMDGVKGADICLCEDWEIDFEDTDVFRKCGYSEIMFLALSKRQGNNAKDQYKFHVKDMLPALSQKHEPLLAVLTALSLGSQVMGYIACYYEDADDIQLDDSYVNWCNAAANGLRVLQNKDYQRWQRERLEHLAVRDPVTGFLNQRGLEESLPDFIARCRKAHCNSYITIIGCSEEISAGYDTSLLLANGLRSTVSDNMIICRGSEQIYMVLSDKPLPTLKEDIQNSMTDLLGTQLRSPSILIISHMFISRNLSEHISEIKELMGEMMNMIMYNISDISDYRQALEQLRHKLIRQPQKDWNVTDITKEIGISQSHMQRLYREMFGRTFTEDLITMRIEKAEYLLTHTDLRITEIAAECGYNNETHFMRQFKKRTNLTPTQFRELK</sequence>
<dbReference type="Gene3D" id="1.10.10.60">
    <property type="entry name" value="Homeodomain-like"/>
    <property type="match status" value="2"/>
</dbReference>
<dbReference type="InterPro" id="IPR009057">
    <property type="entry name" value="Homeodomain-like_sf"/>
</dbReference>
<dbReference type="eggNOG" id="COG2207">
    <property type="taxonomic scope" value="Bacteria"/>
</dbReference>
<dbReference type="InterPro" id="IPR018060">
    <property type="entry name" value="HTH_AraC"/>
</dbReference>
<dbReference type="Proteomes" id="UP000006919">
    <property type="component" value="Chromosome"/>
</dbReference>
<dbReference type="PRINTS" id="PR00032">
    <property type="entry name" value="HTHARAC"/>
</dbReference>
<evidence type="ECO:0000256" key="2">
    <source>
        <dbReference type="ARBA" id="ARBA00023125"/>
    </source>
</evidence>